<dbReference type="EMBL" id="FR874854">
    <property type="protein sequence ID" value="CCC17009.1"/>
    <property type="molecule type" value="Genomic_DNA"/>
</dbReference>
<proteinExistence type="predicted"/>
<evidence type="ECO:0000313" key="1">
    <source>
        <dbReference type="EMBL" id="CCC17009.1"/>
    </source>
</evidence>
<name>G0M499_LACPE</name>
<organism evidence="1">
    <name type="scientific">Lactiplantibacillus pentosus IG1</name>
    <dbReference type="NCBI Taxonomy" id="1042160"/>
    <lineage>
        <taxon>Bacteria</taxon>
        <taxon>Bacillati</taxon>
        <taxon>Bacillota</taxon>
        <taxon>Bacilli</taxon>
        <taxon>Lactobacillales</taxon>
        <taxon>Lactobacillaceae</taxon>
        <taxon>Lactiplantibacillus</taxon>
    </lineage>
</organism>
<sequence length="47" mass="5118">MDKIIKFQGISDDQLNAVIGGKKKKQSWYAAAGDAIVSFGEGFLNAW</sequence>
<gene>
    <name evidence="1" type="ORF">LPENT_01705</name>
</gene>
<protein>
    <submittedName>
        <fullName evidence="1">Plantaricin S beta protein</fullName>
    </submittedName>
</protein>
<accession>G0M499</accession>
<reference evidence="1" key="1">
    <citation type="journal article" date="2011" name="J. Bacteriol.">
        <title>Genome Sequence of Lactobacillus pentosus IG1, a Strain Isolated from Spanish-Style Green Olive Fermentations.</title>
        <authorList>
            <person name="Maldonado-Barragan A."/>
            <person name="Caballero-Guerrero B."/>
            <person name="Lucena-Padros H."/>
            <person name="Ruiz-Barba J.L."/>
        </authorList>
    </citation>
    <scope>NUCLEOTIDE SEQUENCE</scope>
    <source>
        <strain evidence="1">IG1</strain>
    </source>
</reference>
<dbReference type="AlphaFoldDB" id="G0M499"/>
<dbReference type="SMR" id="G0M499"/>